<dbReference type="EMBL" id="CAJNDS010001513">
    <property type="protein sequence ID" value="CAE7262951.1"/>
    <property type="molecule type" value="Genomic_DNA"/>
</dbReference>
<keyword evidence="2" id="KW-1185">Reference proteome</keyword>
<name>A0A812MH39_9DINO</name>
<accession>A0A812MH39</accession>
<proteinExistence type="predicted"/>
<sequence>MMCQGASCADRLPSPARVPWQGAVSAPWAWSCALAAVAGPETVATLLQHAAALLSGFRSGTLVLWSQGVLQLMRDLVRVRAQRAPPALRQAAASAWARRWWSQVPVSVQQAVASTALGCPWPVPRPSQRDGPGDCGF</sequence>
<gene>
    <name evidence="1" type="ORF">SNAT2548_LOCUS13804</name>
</gene>
<organism evidence="1 2">
    <name type="scientific">Symbiodinium natans</name>
    <dbReference type="NCBI Taxonomy" id="878477"/>
    <lineage>
        <taxon>Eukaryota</taxon>
        <taxon>Sar</taxon>
        <taxon>Alveolata</taxon>
        <taxon>Dinophyceae</taxon>
        <taxon>Suessiales</taxon>
        <taxon>Symbiodiniaceae</taxon>
        <taxon>Symbiodinium</taxon>
    </lineage>
</organism>
<protein>
    <submittedName>
        <fullName evidence="1">Uncharacterized protein</fullName>
    </submittedName>
</protein>
<reference evidence="1" key="1">
    <citation type="submission" date="2021-02" db="EMBL/GenBank/DDBJ databases">
        <authorList>
            <person name="Dougan E. K."/>
            <person name="Rhodes N."/>
            <person name="Thang M."/>
            <person name="Chan C."/>
        </authorList>
    </citation>
    <scope>NUCLEOTIDE SEQUENCE</scope>
</reference>
<dbReference type="AlphaFoldDB" id="A0A812MH39"/>
<evidence type="ECO:0000313" key="2">
    <source>
        <dbReference type="Proteomes" id="UP000604046"/>
    </source>
</evidence>
<evidence type="ECO:0000313" key="1">
    <source>
        <dbReference type="EMBL" id="CAE7262951.1"/>
    </source>
</evidence>
<comment type="caution">
    <text evidence="1">The sequence shown here is derived from an EMBL/GenBank/DDBJ whole genome shotgun (WGS) entry which is preliminary data.</text>
</comment>
<dbReference type="Proteomes" id="UP000604046">
    <property type="component" value="Unassembled WGS sequence"/>
</dbReference>